<dbReference type="AlphaFoldDB" id="A0A6V8H027"/>
<dbReference type="InterPro" id="IPR000182">
    <property type="entry name" value="GNAT_dom"/>
</dbReference>
<dbReference type="PANTHER" id="PTHR43877">
    <property type="entry name" value="AMINOALKYLPHOSPHONATE N-ACETYLTRANSFERASE-RELATED-RELATED"/>
    <property type="match status" value="1"/>
</dbReference>
<dbReference type="Proteomes" id="UP000053095">
    <property type="component" value="Unassembled WGS sequence"/>
</dbReference>
<evidence type="ECO:0000256" key="2">
    <source>
        <dbReference type="ARBA" id="ARBA00023315"/>
    </source>
</evidence>
<dbReference type="InterPro" id="IPR016181">
    <property type="entry name" value="Acyl_CoA_acyltransferase"/>
</dbReference>
<keyword evidence="5" id="KW-1185">Reference proteome</keyword>
<name>A0A6V8H027_TALPI</name>
<reference evidence="5" key="1">
    <citation type="journal article" date="2015" name="Genome Announc.">
        <title>Draft genome sequence of Talaromyces cellulolyticus strain Y-94, a source of lignocellulosic biomass-degrading enzymes.</title>
        <authorList>
            <person name="Fujii T."/>
            <person name="Koike H."/>
            <person name="Sawayama S."/>
            <person name="Yano S."/>
            <person name="Inoue H."/>
        </authorList>
    </citation>
    <scope>NUCLEOTIDE SEQUENCE [LARGE SCALE GENOMIC DNA]</scope>
    <source>
        <strain evidence="5">Y-94</strain>
    </source>
</reference>
<evidence type="ECO:0000313" key="4">
    <source>
        <dbReference type="EMBL" id="GAM34313.1"/>
    </source>
</evidence>
<dbReference type="PROSITE" id="PS51186">
    <property type="entry name" value="GNAT"/>
    <property type="match status" value="1"/>
</dbReference>
<proteinExistence type="predicted"/>
<dbReference type="CDD" id="cd04301">
    <property type="entry name" value="NAT_SF"/>
    <property type="match status" value="1"/>
</dbReference>
<keyword evidence="1" id="KW-0808">Transferase</keyword>
<evidence type="ECO:0000259" key="3">
    <source>
        <dbReference type="PROSITE" id="PS51186"/>
    </source>
</evidence>
<feature type="domain" description="N-acetyltransferase" evidence="3">
    <location>
        <begin position="10"/>
        <end position="169"/>
    </location>
</feature>
<organism evidence="4 5">
    <name type="scientific">Talaromyces pinophilus</name>
    <name type="common">Penicillium pinophilum</name>
    <dbReference type="NCBI Taxonomy" id="128442"/>
    <lineage>
        <taxon>Eukaryota</taxon>
        <taxon>Fungi</taxon>
        <taxon>Dikarya</taxon>
        <taxon>Ascomycota</taxon>
        <taxon>Pezizomycotina</taxon>
        <taxon>Eurotiomycetes</taxon>
        <taxon>Eurotiomycetidae</taxon>
        <taxon>Eurotiales</taxon>
        <taxon>Trichocomaceae</taxon>
        <taxon>Talaromyces</taxon>
        <taxon>Talaromyces sect. Talaromyces</taxon>
    </lineage>
</organism>
<dbReference type="Gene3D" id="3.40.630.30">
    <property type="match status" value="1"/>
</dbReference>
<sequence>MPDLIQDDGPIISKATIDDVPHIKSMVDAAFSKYIDRIGKPPGPMTADYSHIVTTQDAFVLRDSNVNGSKVVGFISLRLLLDSNSDPKTVSVNIDILVVDALAQGRGYGRKLMDHAENEARRQGISCLTVCTNVKMYENIDLYTKMGFVEVGRHNEEGFNRVFFWRDLSGGNHSVAV</sequence>
<accession>A0A6V8H027</accession>
<evidence type="ECO:0000256" key="1">
    <source>
        <dbReference type="ARBA" id="ARBA00022679"/>
    </source>
</evidence>
<comment type="caution">
    <text evidence="4">The sequence shown here is derived from an EMBL/GenBank/DDBJ whole genome shotgun (WGS) entry which is preliminary data.</text>
</comment>
<evidence type="ECO:0000313" key="5">
    <source>
        <dbReference type="Proteomes" id="UP000053095"/>
    </source>
</evidence>
<keyword evidence="2" id="KW-0012">Acyltransferase</keyword>
<dbReference type="SUPFAM" id="SSF55729">
    <property type="entry name" value="Acyl-CoA N-acyltransferases (Nat)"/>
    <property type="match status" value="1"/>
</dbReference>
<dbReference type="Pfam" id="PF00583">
    <property type="entry name" value="Acetyltransf_1"/>
    <property type="match status" value="1"/>
</dbReference>
<protein>
    <recommendedName>
        <fullName evidence="3">N-acetyltransferase domain-containing protein</fullName>
    </recommendedName>
</protein>
<dbReference type="EMBL" id="DF933811">
    <property type="protein sequence ID" value="GAM34313.1"/>
    <property type="molecule type" value="Genomic_DNA"/>
</dbReference>
<gene>
    <name evidence="4" type="ORF">TCE0_015r01806</name>
</gene>
<dbReference type="PANTHER" id="PTHR43877:SF2">
    <property type="entry name" value="AMINOALKYLPHOSPHONATE N-ACETYLTRANSFERASE-RELATED"/>
    <property type="match status" value="1"/>
</dbReference>
<dbReference type="InterPro" id="IPR050832">
    <property type="entry name" value="Bact_Acetyltransf"/>
</dbReference>
<dbReference type="GO" id="GO:0016747">
    <property type="term" value="F:acyltransferase activity, transferring groups other than amino-acyl groups"/>
    <property type="evidence" value="ECO:0007669"/>
    <property type="project" value="InterPro"/>
</dbReference>